<evidence type="ECO:0000259" key="2">
    <source>
        <dbReference type="PROSITE" id="PS50181"/>
    </source>
</evidence>
<evidence type="ECO:0000313" key="4">
    <source>
        <dbReference type="Proteomes" id="UP000054558"/>
    </source>
</evidence>
<dbReference type="InterPro" id="IPR001810">
    <property type="entry name" value="F-box_dom"/>
</dbReference>
<name>A0A0U9HTE4_KLENI</name>
<evidence type="ECO:0000256" key="1">
    <source>
        <dbReference type="SAM" id="MobiDB-lite"/>
    </source>
</evidence>
<dbReference type="SUPFAM" id="SSF81383">
    <property type="entry name" value="F-box domain"/>
    <property type="match status" value="1"/>
</dbReference>
<dbReference type="AlphaFoldDB" id="A0A0U9HTE4"/>
<feature type="compositionally biased region" description="Polar residues" evidence="1">
    <location>
        <begin position="110"/>
        <end position="122"/>
    </location>
</feature>
<feature type="domain" description="F-box" evidence="2">
    <location>
        <begin position="306"/>
        <end position="353"/>
    </location>
</feature>
<dbReference type="InterPro" id="IPR036047">
    <property type="entry name" value="F-box-like_dom_sf"/>
</dbReference>
<accession>A0A0U9HTE4</accession>
<dbReference type="EMBL" id="DF237213">
    <property type="protein sequence ID" value="GAQ86001.1"/>
    <property type="molecule type" value="Genomic_DNA"/>
</dbReference>
<gene>
    <name evidence="3" type="ORF">KFL_002640220</name>
</gene>
<dbReference type="Gene3D" id="1.20.1280.50">
    <property type="match status" value="1"/>
</dbReference>
<dbReference type="Pfam" id="PF12937">
    <property type="entry name" value="F-box-like"/>
    <property type="match status" value="1"/>
</dbReference>
<organism evidence="3 4">
    <name type="scientific">Klebsormidium nitens</name>
    <name type="common">Green alga</name>
    <name type="synonym">Ulothrix nitens</name>
    <dbReference type="NCBI Taxonomy" id="105231"/>
    <lineage>
        <taxon>Eukaryota</taxon>
        <taxon>Viridiplantae</taxon>
        <taxon>Streptophyta</taxon>
        <taxon>Klebsormidiophyceae</taxon>
        <taxon>Klebsormidiales</taxon>
        <taxon>Klebsormidiaceae</taxon>
        <taxon>Klebsormidium</taxon>
    </lineage>
</organism>
<feature type="region of interest" description="Disordered" evidence="1">
    <location>
        <begin position="107"/>
        <end position="185"/>
    </location>
</feature>
<keyword evidence="4" id="KW-1185">Reference proteome</keyword>
<protein>
    <recommendedName>
        <fullName evidence="2">F-box domain-containing protein</fullName>
    </recommendedName>
</protein>
<evidence type="ECO:0000313" key="3">
    <source>
        <dbReference type="EMBL" id="GAQ86001.1"/>
    </source>
</evidence>
<reference evidence="3 4" key="1">
    <citation type="journal article" date="2014" name="Nat. Commun.">
        <title>Klebsormidium flaccidum genome reveals primary factors for plant terrestrial adaptation.</title>
        <authorList>
            <person name="Hori K."/>
            <person name="Maruyama F."/>
            <person name="Fujisawa T."/>
            <person name="Togashi T."/>
            <person name="Yamamoto N."/>
            <person name="Seo M."/>
            <person name="Sato S."/>
            <person name="Yamada T."/>
            <person name="Mori H."/>
            <person name="Tajima N."/>
            <person name="Moriyama T."/>
            <person name="Ikeuchi M."/>
            <person name="Watanabe M."/>
            <person name="Wada H."/>
            <person name="Kobayashi K."/>
            <person name="Saito M."/>
            <person name="Masuda T."/>
            <person name="Sasaki-Sekimoto Y."/>
            <person name="Mashiguchi K."/>
            <person name="Awai K."/>
            <person name="Shimojima M."/>
            <person name="Masuda S."/>
            <person name="Iwai M."/>
            <person name="Nobusawa T."/>
            <person name="Narise T."/>
            <person name="Kondo S."/>
            <person name="Saito H."/>
            <person name="Sato R."/>
            <person name="Murakawa M."/>
            <person name="Ihara Y."/>
            <person name="Oshima-Yamada Y."/>
            <person name="Ohtaka K."/>
            <person name="Satoh M."/>
            <person name="Sonobe K."/>
            <person name="Ishii M."/>
            <person name="Ohtani R."/>
            <person name="Kanamori-Sato M."/>
            <person name="Honoki R."/>
            <person name="Miyazaki D."/>
            <person name="Mochizuki H."/>
            <person name="Umetsu J."/>
            <person name="Higashi K."/>
            <person name="Shibata D."/>
            <person name="Kamiya Y."/>
            <person name="Sato N."/>
            <person name="Nakamura Y."/>
            <person name="Tabata S."/>
            <person name="Ida S."/>
            <person name="Kurokawa K."/>
            <person name="Ohta H."/>
        </authorList>
    </citation>
    <scope>NUCLEOTIDE SEQUENCE [LARGE SCALE GENOMIC DNA]</scope>
    <source>
        <strain evidence="3 4">NIES-2285</strain>
    </source>
</reference>
<sequence length="734" mass="78650">MWTGALTFSVKARPGGGGGLRPSSQSEEKTCSPLFFMGSYKDGAEEVVLAKRKGSPAEGVGLLNVADDRVDLQIKPSELKGARAELSGVRAQSSSTDQARPYERHAFSGYFNNPVPSTSQNLSQSSPQVEQPPSQVSSGHPLKCPKVDCAGPSGTAPFVSEPAASSWEQARPAPSPSCPPSTSNAATHSAVKKMYEIDCPSSRAAPAGRGAGVERRSIVQTGRGLAAPSGPPWQWFPPRAAQANGPLVPEPPPLPAELLEEEGLSACLEAATCAPSAVEQLGSPSLASSDLLGWVGHGKAEEGDAALSLEDLPRVLLVAVLAHLPLPRDVVAFGATSRAAREVASDAALWKALFASRWGLPAALSAQHNSEVSLQQEYASRERFLRELRSSPLLVGALTELEAMQVCRHLSGALDLLTVDSLAVCQAHAAILLKEVDLFLGLLHIFRRSPSPEDDPAYAEAYNLACAVYGTLVRRCQKLAGARLLRREDGRSPRLQGSSTPQCRFSCESIFAHFVQNLKKPSMYAGPLALPDPAGPPSVVCLEMCEALLPHMYLLPVQIWDLSTPIADWNGVEWPRFSEEPFRRWLLPDWRAQFPGLWHGYYMFRNQGQLGAPDPAMHLTLALEGVAPEEDGADWMYVLRGSGDDGMGPFSIEGTIRPVPPPAVPSSRTVFGGVEFSKAYDEALEEDGLLYFVGHLTALGMTGIWGNKLTENVKGTWAMTPVSAFPDNARGSLC</sequence>
<dbReference type="PROSITE" id="PS50181">
    <property type="entry name" value="FBOX"/>
    <property type="match status" value="1"/>
</dbReference>
<dbReference type="Proteomes" id="UP000054558">
    <property type="component" value="Unassembled WGS sequence"/>
</dbReference>
<feature type="compositionally biased region" description="Low complexity" evidence="1">
    <location>
        <begin position="123"/>
        <end position="138"/>
    </location>
</feature>
<proteinExistence type="predicted"/>